<evidence type="ECO:0000313" key="1">
    <source>
        <dbReference type="EMBL" id="KAK7310161.1"/>
    </source>
</evidence>
<evidence type="ECO:0000313" key="2">
    <source>
        <dbReference type="Proteomes" id="UP001359559"/>
    </source>
</evidence>
<gene>
    <name evidence="1" type="ORF">RJT34_07484</name>
</gene>
<dbReference type="Proteomes" id="UP001359559">
    <property type="component" value="Unassembled WGS sequence"/>
</dbReference>
<dbReference type="AlphaFoldDB" id="A0AAN9PTJ3"/>
<organism evidence="1 2">
    <name type="scientific">Clitoria ternatea</name>
    <name type="common">Butterfly pea</name>
    <dbReference type="NCBI Taxonomy" id="43366"/>
    <lineage>
        <taxon>Eukaryota</taxon>
        <taxon>Viridiplantae</taxon>
        <taxon>Streptophyta</taxon>
        <taxon>Embryophyta</taxon>
        <taxon>Tracheophyta</taxon>
        <taxon>Spermatophyta</taxon>
        <taxon>Magnoliopsida</taxon>
        <taxon>eudicotyledons</taxon>
        <taxon>Gunneridae</taxon>
        <taxon>Pentapetalae</taxon>
        <taxon>rosids</taxon>
        <taxon>fabids</taxon>
        <taxon>Fabales</taxon>
        <taxon>Fabaceae</taxon>
        <taxon>Papilionoideae</taxon>
        <taxon>50 kb inversion clade</taxon>
        <taxon>NPAAA clade</taxon>
        <taxon>indigoferoid/millettioid clade</taxon>
        <taxon>Phaseoleae</taxon>
        <taxon>Clitoria</taxon>
    </lineage>
</organism>
<keyword evidence="2" id="KW-1185">Reference proteome</keyword>
<proteinExistence type="predicted"/>
<comment type="caution">
    <text evidence="1">The sequence shown here is derived from an EMBL/GenBank/DDBJ whole genome shotgun (WGS) entry which is preliminary data.</text>
</comment>
<dbReference type="EMBL" id="JAYKXN010000002">
    <property type="protein sequence ID" value="KAK7310161.1"/>
    <property type="molecule type" value="Genomic_DNA"/>
</dbReference>
<reference evidence="1 2" key="1">
    <citation type="submission" date="2024-01" db="EMBL/GenBank/DDBJ databases">
        <title>The genomes of 5 underutilized Papilionoideae crops provide insights into root nodulation and disease resistance.</title>
        <authorList>
            <person name="Yuan L."/>
        </authorList>
    </citation>
    <scope>NUCLEOTIDE SEQUENCE [LARGE SCALE GENOMIC DNA]</scope>
    <source>
        <strain evidence="1">LY-2023</strain>
        <tissue evidence="1">Leaf</tissue>
    </source>
</reference>
<accession>A0AAN9PTJ3</accession>
<name>A0AAN9PTJ3_CLITE</name>
<sequence length="115" mass="13099">MDEVGRVRIKFWALQETFLKRRNESPETKHVTIGYPKTSQPLKKIYGRVKMPAKKTRKLILDESDESDRLDSPLKVKPESVDLLPSPKKTVPASEGFAVVKSSDYNDGIPFIKLN</sequence>
<protein>
    <submittedName>
        <fullName evidence="1">Uncharacterized protein</fullName>
    </submittedName>
</protein>